<reference evidence="4 5" key="1">
    <citation type="journal article" date="2021" name="Microorganisms">
        <title>Bacterial Dimethylsulfoniopropionate Biosynthesis in the East China Sea.</title>
        <authorList>
            <person name="Liu J."/>
            <person name="Zhang Y."/>
            <person name="Liu J."/>
            <person name="Zhong H."/>
            <person name="Williams B.T."/>
            <person name="Zheng Y."/>
            <person name="Curson A.R.J."/>
            <person name="Sun C."/>
            <person name="Sun H."/>
            <person name="Song D."/>
            <person name="Wagner Mackenzie B."/>
            <person name="Bermejo Martinez A."/>
            <person name="Todd J.D."/>
            <person name="Zhang X.H."/>
        </authorList>
    </citation>
    <scope>NUCLEOTIDE SEQUENCE [LARGE SCALE GENOMIC DNA]</scope>
    <source>
        <strain evidence="4 5">ESS08</strain>
    </source>
</reference>
<dbReference type="Proteomes" id="UP000761411">
    <property type="component" value="Unassembled WGS sequence"/>
</dbReference>
<protein>
    <submittedName>
        <fullName evidence="4">NUDIX domain-containing protein</fullName>
    </submittedName>
</protein>
<organism evidence="4 5">
    <name type="scientific">Mesobacillus boroniphilus</name>
    <dbReference type="NCBI Taxonomy" id="308892"/>
    <lineage>
        <taxon>Bacteria</taxon>
        <taxon>Bacillati</taxon>
        <taxon>Bacillota</taxon>
        <taxon>Bacilli</taxon>
        <taxon>Bacillales</taxon>
        <taxon>Bacillaceae</taxon>
        <taxon>Mesobacillus</taxon>
    </lineage>
</organism>
<evidence type="ECO:0000313" key="4">
    <source>
        <dbReference type="EMBL" id="MBS8263890.1"/>
    </source>
</evidence>
<feature type="domain" description="Nudix hydrolase" evidence="3">
    <location>
        <begin position="19"/>
        <end position="161"/>
    </location>
</feature>
<keyword evidence="2" id="KW-0378">Hydrolase</keyword>
<dbReference type="EMBL" id="QTKX01000001">
    <property type="protein sequence ID" value="MBS8263890.1"/>
    <property type="molecule type" value="Genomic_DNA"/>
</dbReference>
<dbReference type="PANTHER" id="PTHR43046:SF2">
    <property type="entry name" value="8-OXO-DGTP DIPHOSPHATASE-RELATED"/>
    <property type="match status" value="1"/>
</dbReference>
<evidence type="ECO:0000256" key="1">
    <source>
        <dbReference type="ARBA" id="ARBA00001946"/>
    </source>
</evidence>
<accession>A0A944GWQ1</accession>
<dbReference type="SUPFAM" id="SSF55811">
    <property type="entry name" value="Nudix"/>
    <property type="match status" value="1"/>
</dbReference>
<evidence type="ECO:0000256" key="2">
    <source>
        <dbReference type="ARBA" id="ARBA00022801"/>
    </source>
</evidence>
<comment type="caution">
    <text evidence="4">The sequence shown here is derived from an EMBL/GenBank/DDBJ whole genome shotgun (WGS) entry which is preliminary data.</text>
</comment>
<gene>
    <name evidence="4" type="ORF">DYI25_05490</name>
</gene>
<comment type="cofactor">
    <cofactor evidence="1">
        <name>Mg(2+)</name>
        <dbReference type="ChEBI" id="CHEBI:18420"/>
    </cofactor>
</comment>
<dbReference type="PROSITE" id="PS00893">
    <property type="entry name" value="NUDIX_BOX"/>
    <property type="match status" value="1"/>
</dbReference>
<evidence type="ECO:0000259" key="3">
    <source>
        <dbReference type="PROSITE" id="PS51462"/>
    </source>
</evidence>
<dbReference type="Gene3D" id="3.90.79.10">
    <property type="entry name" value="Nucleoside Triphosphate Pyrophosphohydrolase"/>
    <property type="match status" value="1"/>
</dbReference>
<dbReference type="RefSeq" id="WP_213367418.1">
    <property type="nucleotide sequence ID" value="NZ_QTKX01000001.1"/>
</dbReference>
<proteinExistence type="predicted"/>
<dbReference type="InterPro" id="IPR015797">
    <property type="entry name" value="NUDIX_hydrolase-like_dom_sf"/>
</dbReference>
<dbReference type="CDD" id="cd02883">
    <property type="entry name" value="NUDIX_Hydrolase"/>
    <property type="match status" value="1"/>
</dbReference>
<name>A0A944GWQ1_9BACI</name>
<dbReference type="InterPro" id="IPR000086">
    <property type="entry name" value="NUDIX_hydrolase_dom"/>
</dbReference>
<dbReference type="AlphaFoldDB" id="A0A944GWQ1"/>
<dbReference type="InterPro" id="IPR020084">
    <property type="entry name" value="NUDIX_hydrolase_CS"/>
</dbReference>
<dbReference type="Pfam" id="PF00293">
    <property type="entry name" value="NUDIX"/>
    <property type="match status" value="1"/>
</dbReference>
<sequence length="173" mass="20558">MNFNMIVDEPIQKNFERTIERIAVRAIIMANNRILLVQSNRGDFKFPGGGLEINESHEECLKREVREETGYIHCIVNNKFGTVIERRMDEYITNAVFQMTSHYYLCKLATEEKLAQQLDEYEAILDFTPKWVSLEDAINQNEKLIERYEQNSWLKRETFVLRQLEDMLNKECI</sequence>
<dbReference type="GO" id="GO:0016787">
    <property type="term" value="F:hydrolase activity"/>
    <property type="evidence" value="ECO:0007669"/>
    <property type="project" value="UniProtKB-KW"/>
</dbReference>
<dbReference type="PANTHER" id="PTHR43046">
    <property type="entry name" value="GDP-MANNOSE MANNOSYL HYDROLASE"/>
    <property type="match status" value="1"/>
</dbReference>
<evidence type="ECO:0000313" key="5">
    <source>
        <dbReference type="Proteomes" id="UP000761411"/>
    </source>
</evidence>
<dbReference type="PROSITE" id="PS51462">
    <property type="entry name" value="NUDIX"/>
    <property type="match status" value="1"/>
</dbReference>
<keyword evidence="5" id="KW-1185">Reference proteome</keyword>